<sequence length="50" mass="5531">MDGHLSVEQQKLRLCDHLAYDKSSRQKCGVAAKEMSILEIQLEKSASVVG</sequence>
<dbReference type="AlphaFoldDB" id="A0A0B6Y5W7"/>
<evidence type="ECO:0000313" key="1">
    <source>
        <dbReference type="EMBL" id="CEK50900.1"/>
    </source>
</evidence>
<name>A0A0B6Y5W7_9EUPU</name>
<reference evidence="1" key="1">
    <citation type="submission" date="2014-12" db="EMBL/GenBank/DDBJ databases">
        <title>Insight into the proteome of Arion vulgaris.</title>
        <authorList>
            <person name="Aradska J."/>
            <person name="Bulat T."/>
            <person name="Smidak R."/>
            <person name="Sarate P."/>
            <person name="Gangsoo J."/>
            <person name="Sialana F."/>
            <person name="Bilban M."/>
            <person name="Lubec G."/>
        </authorList>
    </citation>
    <scope>NUCLEOTIDE SEQUENCE</scope>
    <source>
        <tissue evidence="1">Skin</tissue>
    </source>
</reference>
<feature type="non-terminal residue" evidence="1">
    <location>
        <position position="50"/>
    </location>
</feature>
<dbReference type="EMBL" id="HACG01004035">
    <property type="protein sequence ID" value="CEK50900.1"/>
    <property type="molecule type" value="Transcribed_RNA"/>
</dbReference>
<accession>A0A0B6Y5W7</accession>
<protein>
    <submittedName>
        <fullName evidence="1">Uncharacterized protein</fullName>
    </submittedName>
</protein>
<organism evidence="1">
    <name type="scientific">Arion vulgaris</name>
    <dbReference type="NCBI Taxonomy" id="1028688"/>
    <lineage>
        <taxon>Eukaryota</taxon>
        <taxon>Metazoa</taxon>
        <taxon>Spiralia</taxon>
        <taxon>Lophotrochozoa</taxon>
        <taxon>Mollusca</taxon>
        <taxon>Gastropoda</taxon>
        <taxon>Heterobranchia</taxon>
        <taxon>Euthyneura</taxon>
        <taxon>Panpulmonata</taxon>
        <taxon>Eupulmonata</taxon>
        <taxon>Stylommatophora</taxon>
        <taxon>Helicina</taxon>
        <taxon>Arionoidea</taxon>
        <taxon>Arionidae</taxon>
        <taxon>Arion</taxon>
    </lineage>
</organism>
<gene>
    <name evidence="1" type="primary">ORF11958</name>
</gene>
<proteinExistence type="predicted"/>